<dbReference type="InParanoid" id="F5YAA5"/>
<keyword evidence="3" id="KW-0663">Pyridoxal phosphate</keyword>
<dbReference type="SUPFAM" id="SSF56752">
    <property type="entry name" value="D-aminoacid aminotransferase-like PLP-dependent enzymes"/>
    <property type="match status" value="1"/>
</dbReference>
<evidence type="ECO:0000256" key="3">
    <source>
        <dbReference type="ARBA" id="ARBA00022898"/>
    </source>
</evidence>
<dbReference type="GO" id="GO:0005829">
    <property type="term" value="C:cytosol"/>
    <property type="evidence" value="ECO:0007669"/>
    <property type="project" value="TreeGrafter"/>
</dbReference>
<dbReference type="FunCoup" id="F5YAA5">
    <property type="interactions" value="282"/>
</dbReference>
<dbReference type="eggNOG" id="COG0115">
    <property type="taxonomic scope" value="Bacteria"/>
</dbReference>
<dbReference type="InterPro" id="IPR043131">
    <property type="entry name" value="BCAT-like_N"/>
</dbReference>
<dbReference type="PANTHER" id="PTHR42743">
    <property type="entry name" value="AMINO-ACID AMINOTRANSFERASE"/>
    <property type="match status" value="1"/>
</dbReference>
<dbReference type="KEGG" id="taz:TREAZ_0725"/>
<dbReference type="InterPro" id="IPR036038">
    <property type="entry name" value="Aminotransferase-like"/>
</dbReference>
<dbReference type="GO" id="GO:0046394">
    <property type="term" value="P:carboxylic acid biosynthetic process"/>
    <property type="evidence" value="ECO:0007669"/>
    <property type="project" value="UniProtKB-ARBA"/>
</dbReference>
<dbReference type="PANTHER" id="PTHR42743:SF10">
    <property type="entry name" value="D-ALANINE AMINOTRANSFERASE"/>
    <property type="match status" value="1"/>
</dbReference>
<proteinExistence type="inferred from homology"/>
<dbReference type="Pfam" id="PF01063">
    <property type="entry name" value="Aminotran_4"/>
    <property type="match status" value="1"/>
</dbReference>
<dbReference type="InterPro" id="IPR050571">
    <property type="entry name" value="Class-IV_PLP-Dep_Aminotrnsfr"/>
</dbReference>
<evidence type="ECO:0000256" key="2">
    <source>
        <dbReference type="ARBA" id="ARBA00009320"/>
    </source>
</evidence>
<dbReference type="FunFam" id="3.20.10.10:FF:000002">
    <property type="entry name" value="D-alanine aminotransferase"/>
    <property type="match status" value="1"/>
</dbReference>
<keyword evidence="4" id="KW-0808">Transferase</keyword>
<keyword evidence="4" id="KW-0032">Aminotransferase</keyword>
<dbReference type="GO" id="GO:0008652">
    <property type="term" value="P:amino acid biosynthetic process"/>
    <property type="evidence" value="ECO:0007669"/>
    <property type="project" value="UniProtKB-ARBA"/>
</dbReference>
<dbReference type="Gene3D" id="3.30.470.10">
    <property type="match status" value="1"/>
</dbReference>
<dbReference type="Gene3D" id="3.20.10.10">
    <property type="entry name" value="D-amino Acid Aminotransferase, subunit A, domain 2"/>
    <property type="match status" value="1"/>
</dbReference>
<dbReference type="GO" id="GO:0047810">
    <property type="term" value="F:D-alanine-2-oxoglutarate aminotransferase activity"/>
    <property type="evidence" value="ECO:0007669"/>
    <property type="project" value="UniProtKB-EC"/>
</dbReference>
<name>F5YAA5_LEAAZ</name>
<dbReference type="OrthoDB" id="9805628at2"/>
<accession>F5YAA5</accession>
<reference evidence="5" key="1">
    <citation type="submission" date="2009-12" db="EMBL/GenBank/DDBJ databases">
        <title>Complete sequence of Treponema azotonutricium strain ZAS-9.</title>
        <authorList>
            <person name="Tetu S.G."/>
            <person name="Matson E."/>
            <person name="Ren Q."/>
            <person name="Seshadri R."/>
            <person name="Elbourne L."/>
            <person name="Hassan K.A."/>
            <person name="Durkin A."/>
            <person name="Radune D."/>
            <person name="Mohamoud Y."/>
            <person name="Shay R."/>
            <person name="Jin S."/>
            <person name="Zhang X."/>
            <person name="Lucey K."/>
            <person name="Ballor N.R."/>
            <person name="Ottesen E."/>
            <person name="Rosenthal R."/>
            <person name="Allen A."/>
            <person name="Leadbetter J.R."/>
            <person name="Paulsen I.T."/>
        </authorList>
    </citation>
    <scope>NUCLEOTIDE SEQUENCE [LARGE SCALE GENOMIC DNA]</scope>
    <source>
        <strain evidence="5">ATCC BAA-888 / DSM 13862 / ZAS-9</strain>
    </source>
</reference>
<dbReference type="STRING" id="545695.TREAZ_0725"/>
<evidence type="ECO:0000313" key="4">
    <source>
        <dbReference type="EMBL" id="AEF82067.1"/>
    </source>
</evidence>
<evidence type="ECO:0000256" key="1">
    <source>
        <dbReference type="ARBA" id="ARBA00001933"/>
    </source>
</evidence>
<comment type="cofactor">
    <cofactor evidence="1">
        <name>pyridoxal 5'-phosphate</name>
        <dbReference type="ChEBI" id="CHEBI:597326"/>
    </cofactor>
</comment>
<protein>
    <submittedName>
        <fullName evidence="4">D-amino-acid transaminase</fullName>
        <ecNumber evidence="4">2.6.1.21</ecNumber>
    </submittedName>
</protein>
<organism evidence="4 5">
    <name type="scientific">Leadbettera azotonutricia (strain ATCC BAA-888 / DSM 13862 / ZAS-9)</name>
    <name type="common">Treponema azotonutricium</name>
    <dbReference type="NCBI Taxonomy" id="545695"/>
    <lineage>
        <taxon>Bacteria</taxon>
        <taxon>Pseudomonadati</taxon>
        <taxon>Spirochaetota</taxon>
        <taxon>Spirochaetia</taxon>
        <taxon>Spirochaetales</taxon>
        <taxon>Breznakiellaceae</taxon>
        <taxon>Leadbettera</taxon>
    </lineage>
</organism>
<dbReference type="EMBL" id="CP001841">
    <property type="protein sequence ID" value="AEF82067.1"/>
    <property type="molecule type" value="Genomic_DNA"/>
</dbReference>
<gene>
    <name evidence="4" type="ordered locus">TREAZ_0725</name>
</gene>
<reference evidence="4 5" key="2">
    <citation type="journal article" date="2011" name="ISME J.">
        <title>RNA-seq reveals cooperative metabolic interactions between two termite-gut spirochete species in co-culture.</title>
        <authorList>
            <person name="Rosenthal A.Z."/>
            <person name="Matson E.G."/>
            <person name="Eldar A."/>
            <person name="Leadbetter J.R."/>
        </authorList>
    </citation>
    <scope>NUCLEOTIDE SEQUENCE [LARGE SCALE GENOMIC DNA]</scope>
    <source>
        <strain evidence="5">ATCC BAA-888 / DSM 13862 / ZAS-9</strain>
    </source>
</reference>
<keyword evidence="5" id="KW-1185">Reference proteome</keyword>
<dbReference type="InterPro" id="IPR001544">
    <property type="entry name" value="Aminotrans_IV"/>
</dbReference>
<evidence type="ECO:0000313" key="5">
    <source>
        <dbReference type="Proteomes" id="UP000009222"/>
    </source>
</evidence>
<dbReference type="HOGENOM" id="CLU_020844_4_1_12"/>
<sequence>MDALGYYNGKWGPLDEMTVPMNDRACFFGDGVYDAAICYKKIIYLLDNHVDRFFNSAAFLEIKPDFSKDELKSILKDLAAKVDLDEVLVYWQLTRGTGRRNHAFPEGKPNLWVIIKAAKVADLDHKIKLITIEDTRFLHCNVKTLNLIPNVIAAQRAHEAGAHEAVFHRGNIVTECAHSNVHIIKDGKFITHPTDNLILRGIARGHLAQVCDRLGIPVEEREFTLDELFNADEILTSSTSTFGLSANSIDGKPAGGKAPELLRKIHDEIRADFSKATGYPKK</sequence>
<dbReference type="EC" id="2.6.1.21" evidence="4"/>
<dbReference type="InterPro" id="IPR043132">
    <property type="entry name" value="BCAT-like_C"/>
</dbReference>
<dbReference type="Proteomes" id="UP000009222">
    <property type="component" value="Chromosome"/>
</dbReference>
<dbReference type="AlphaFoldDB" id="F5YAA5"/>
<dbReference type="RefSeq" id="WP_015711239.1">
    <property type="nucleotide sequence ID" value="NC_015577.1"/>
</dbReference>
<comment type="similarity">
    <text evidence="2">Belongs to the class-IV pyridoxal-phosphate-dependent aminotransferase family.</text>
</comment>